<organism evidence="1 2">
    <name type="scientific">Xanthomonas campestris pv. papavericola</name>
    <dbReference type="NCBI Taxonomy" id="487881"/>
    <lineage>
        <taxon>Bacteria</taxon>
        <taxon>Pseudomonadati</taxon>
        <taxon>Pseudomonadota</taxon>
        <taxon>Gammaproteobacteria</taxon>
        <taxon>Lysobacterales</taxon>
        <taxon>Lysobacteraceae</taxon>
        <taxon>Xanthomonas</taxon>
    </lineage>
</organism>
<proteinExistence type="predicted"/>
<comment type="caution">
    <text evidence="1">The sequence shown here is derived from an EMBL/GenBank/DDBJ whole genome shotgun (WGS) entry which is preliminary data.</text>
</comment>
<gene>
    <name evidence="1" type="ORF">LLE72_007635</name>
</gene>
<reference evidence="1" key="2">
    <citation type="submission" date="2024-01" db="EMBL/GenBank/DDBJ databases">
        <title>Long-read genome sequencing of X. campestris pv. papavericola.</title>
        <authorList>
            <person name="Hussain R.M.F."/>
            <person name="Greer S."/>
            <person name="Harrison J."/>
            <person name="Grant M."/>
            <person name="Vicente J."/>
            <person name="Studholme D.J."/>
        </authorList>
    </citation>
    <scope>NUCLEOTIDE SEQUENCE</scope>
    <source>
        <strain evidence="1">NCPPB 2970</strain>
    </source>
</reference>
<name>A0AAJ2X2I5_XANCA</name>
<reference evidence="1" key="1">
    <citation type="submission" date="2021-10" db="EMBL/GenBank/DDBJ databases">
        <authorList>
            <person name="Hussein R."/>
            <person name="Harrison J."/>
            <person name="Studholme D.J."/>
            <person name="Vicente J."/>
            <person name="Grant M."/>
        </authorList>
    </citation>
    <scope>NUCLEOTIDE SEQUENCE</scope>
    <source>
        <strain evidence="1">NCPPB 2970</strain>
    </source>
</reference>
<dbReference type="Proteomes" id="UP001297361">
    <property type="component" value="Unassembled WGS sequence"/>
</dbReference>
<dbReference type="RefSeq" id="WP_228425607.1">
    <property type="nucleotide sequence ID" value="NZ_JAJFNJ020000003.1"/>
</dbReference>
<sequence>MIFWINSVANAEICAHADFTDALNNFGEAGYQGRHVVIGSKTFMKELSVQKGLSRAAAAYYKWSSGAVTQLGNLAKRTDCIIVDHSSIAPLLRAQQWNVPLRIFSNPDLLGKSEILCENLTDCDALVALCNIAVKKQAPSCTISFKPVAGGGDTTHTHITSYLKNPSAPFICVVDSDRDYPGAKLGETAKKCLKAYSSAWNNKIKIHASRELENLIPLDAMHSIGPETGDDPSLEEFQFVAESIAMFADLKLGERPCRFHDVPDSHCEKKAIATALESAAATHTRFKCGSACSQFGCNLIPRLGKNFLVKFVTWVNQPSNARAISDQSKWNSDLVETINLAISLGISFPRRVF</sequence>
<dbReference type="EMBL" id="JAJFNJ020000003">
    <property type="protein sequence ID" value="MEC3887623.1"/>
    <property type="molecule type" value="Genomic_DNA"/>
</dbReference>
<accession>A0AAJ2X2I5</accession>
<dbReference type="AlphaFoldDB" id="A0AAJ2X2I5"/>
<evidence type="ECO:0000313" key="1">
    <source>
        <dbReference type="EMBL" id="MEC3887623.1"/>
    </source>
</evidence>
<protein>
    <submittedName>
        <fullName evidence="1">Uncharacterized protein</fullName>
    </submittedName>
</protein>
<evidence type="ECO:0000313" key="2">
    <source>
        <dbReference type="Proteomes" id="UP001297361"/>
    </source>
</evidence>